<organism evidence="1 2">
    <name type="scientific">Candidatus Manganitrophus noduliformans</name>
    <dbReference type="NCBI Taxonomy" id="2606439"/>
    <lineage>
        <taxon>Bacteria</taxon>
        <taxon>Pseudomonadati</taxon>
        <taxon>Nitrospirota</taxon>
        <taxon>Nitrospiria</taxon>
        <taxon>Candidatus Troglogloeales</taxon>
        <taxon>Candidatus Manganitrophaceae</taxon>
        <taxon>Candidatus Manganitrophus</taxon>
    </lineage>
</organism>
<accession>A0A7X6IBH3</accession>
<dbReference type="Pfam" id="PF02635">
    <property type="entry name" value="DsrE"/>
    <property type="match status" value="1"/>
</dbReference>
<gene>
    <name evidence="1" type="ORF">MNODULE_11965</name>
</gene>
<dbReference type="Gene3D" id="3.40.1260.10">
    <property type="entry name" value="DsrEFH-like"/>
    <property type="match status" value="1"/>
</dbReference>
<comment type="caution">
    <text evidence="1">The sequence shown here is derived from an EMBL/GenBank/DDBJ whole genome shotgun (WGS) entry which is preliminary data.</text>
</comment>
<evidence type="ECO:0000313" key="2">
    <source>
        <dbReference type="Proteomes" id="UP000534783"/>
    </source>
</evidence>
<dbReference type="RefSeq" id="WP_168060102.1">
    <property type="nucleotide sequence ID" value="NZ_VTOW01000002.1"/>
</dbReference>
<keyword evidence="2" id="KW-1185">Reference proteome</keyword>
<proteinExistence type="predicted"/>
<dbReference type="SUPFAM" id="SSF75169">
    <property type="entry name" value="DsrEFH-like"/>
    <property type="match status" value="1"/>
</dbReference>
<dbReference type="EMBL" id="VTOW01000002">
    <property type="protein sequence ID" value="NKE71455.1"/>
    <property type="molecule type" value="Genomic_DNA"/>
</dbReference>
<dbReference type="InterPro" id="IPR027396">
    <property type="entry name" value="DsrEFH-like"/>
</dbReference>
<reference evidence="1 2" key="1">
    <citation type="journal article" date="2020" name="Nature">
        <title>Bacterial chemolithoautotrophy via manganese oxidation.</title>
        <authorList>
            <person name="Yu H."/>
            <person name="Leadbetter J.R."/>
        </authorList>
    </citation>
    <scope>NUCLEOTIDE SEQUENCE [LARGE SCALE GENOMIC DNA]</scope>
    <source>
        <strain evidence="1 2">Mn-1</strain>
    </source>
</reference>
<dbReference type="InterPro" id="IPR003787">
    <property type="entry name" value="Sulphur_relay_DsrE/F-like"/>
</dbReference>
<dbReference type="Proteomes" id="UP000534783">
    <property type="component" value="Unassembled WGS sequence"/>
</dbReference>
<sequence length="103" mass="11461">MEKKKLGILLSTPPEDKNLATVASLANEALRQGVDTYLYLIDEGVRNVDRPEMERLKQNGVKLFLCAYGARRRGIPTSDKAVFCGLVVLSDLVKGCDRFVTFN</sequence>
<dbReference type="AlphaFoldDB" id="A0A7X6IBH3"/>
<evidence type="ECO:0000313" key="1">
    <source>
        <dbReference type="EMBL" id="NKE71455.1"/>
    </source>
</evidence>
<protein>
    <submittedName>
        <fullName evidence="1">DsrE family protein</fullName>
    </submittedName>
</protein>
<name>A0A7X6IBH3_9BACT</name>